<evidence type="ECO:0000313" key="5">
    <source>
        <dbReference type="EMBL" id="KAK5067697.1"/>
    </source>
</evidence>
<dbReference type="InterPro" id="IPR002110">
    <property type="entry name" value="Ankyrin_rpt"/>
</dbReference>
<dbReference type="SMART" id="SM00248">
    <property type="entry name" value="ANK"/>
    <property type="match status" value="7"/>
</dbReference>
<dbReference type="Proteomes" id="UP001345691">
    <property type="component" value="Unassembled WGS sequence"/>
</dbReference>
<feature type="repeat" description="ANK" evidence="3">
    <location>
        <begin position="517"/>
        <end position="550"/>
    </location>
</feature>
<evidence type="ECO:0000256" key="2">
    <source>
        <dbReference type="ARBA" id="ARBA00023043"/>
    </source>
</evidence>
<reference evidence="5 6" key="1">
    <citation type="submission" date="2023-08" db="EMBL/GenBank/DDBJ databases">
        <title>Black Yeasts Isolated from many extreme environments.</title>
        <authorList>
            <person name="Coleine C."/>
            <person name="Stajich J.E."/>
            <person name="Selbmann L."/>
        </authorList>
    </citation>
    <scope>NUCLEOTIDE SEQUENCE [LARGE SCALE GENOMIC DNA]</scope>
    <source>
        <strain evidence="5 6">CCFEE 6328</strain>
    </source>
</reference>
<accession>A0ABR0JPV9</accession>
<dbReference type="PANTHER" id="PTHR24198">
    <property type="entry name" value="ANKYRIN REPEAT AND PROTEIN KINASE DOMAIN-CONTAINING PROTEIN"/>
    <property type="match status" value="1"/>
</dbReference>
<keyword evidence="6" id="KW-1185">Reference proteome</keyword>
<protein>
    <recommendedName>
        <fullName evidence="4">GPI inositol-deacylase winged helix domain-containing protein</fullName>
    </recommendedName>
</protein>
<name>A0ABR0JPV9_9EURO</name>
<evidence type="ECO:0000313" key="6">
    <source>
        <dbReference type="Proteomes" id="UP001345691"/>
    </source>
</evidence>
<dbReference type="EMBL" id="JAVRRF010000002">
    <property type="protein sequence ID" value="KAK5067697.1"/>
    <property type="molecule type" value="Genomic_DNA"/>
</dbReference>
<dbReference type="Pfam" id="PF12796">
    <property type="entry name" value="Ank_2"/>
    <property type="match status" value="2"/>
</dbReference>
<gene>
    <name evidence="5" type="ORF">LTR69_001686</name>
</gene>
<comment type="caution">
    <text evidence="5">The sequence shown here is derived from an EMBL/GenBank/DDBJ whole genome shotgun (WGS) entry which is preliminary data.</text>
</comment>
<sequence>MKINSICAEVTDEAILEALHDLPRDMPETFRRVLHKVNLRGAAIQDLCRKIFATVAASQRPLTLQELRDAVSVVPGLKGWDAQKFVNDIEKAVYSCGSMLMVEEEHSTVHFAHHSVKQYLHSDGARTDTGAYHVNASEAELRLGEICVTYLNFETISMQLTKTETTTPVTSPRPNVGSSAVPSAIIRQVISRTTTKKIALKLLMDRKAVQYDFFSNLESVADQNPGTKSQQDFSEFSEHIFLPYAQEFWLSRSKGFWHETQLTYPLWLGLVAGEVQTVSLPWRFVGECWEWAVKNDHGPIVWEILRQWELDPGYKYLGEFGTSDVRTLLLEITLNHCNLKQKFFAPILRVACSCSSEDLAVKLLDQGADMMSQDWMGRTPLIIAASEGLTRLVELLLAAVPPNANLNAALYVAIGGGHEEVVELLVADDRIDVNAKTDNPEFITPLGKAITCGNDPMVHVLLQHRDINVNCKSHDYDFDLPSAETSPLQSAAFRGNIIVVRLLLGRKDVEVNIEDEHSRTALHLAAEYGHENIVSQLLERPGIRTDIRDRTGFSAYDLAEKGGHEGIMKLLKSHERPDSAPAS</sequence>
<dbReference type="Gene3D" id="1.25.40.20">
    <property type="entry name" value="Ankyrin repeat-containing domain"/>
    <property type="match status" value="2"/>
</dbReference>
<dbReference type="InterPro" id="IPR036770">
    <property type="entry name" value="Ankyrin_rpt-contain_sf"/>
</dbReference>
<dbReference type="InterPro" id="IPR054471">
    <property type="entry name" value="GPIID_WHD"/>
</dbReference>
<evidence type="ECO:0000256" key="1">
    <source>
        <dbReference type="ARBA" id="ARBA00022737"/>
    </source>
</evidence>
<evidence type="ECO:0000259" key="4">
    <source>
        <dbReference type="Pfam" id="PF22939"/>
    </source>
</evidence>
<organism evidence="5 6">
    <name type="scientific">Exophiala sideris</name>
    <dbReference type="NCBI Taxonomy" id="1016849"/>
    <lineage>
        <taxon>Eukaryota</taxon>
        <taxon>Fungi</taxon>
        <taxon>Dikarya</taxon>
        <taxon>Ascomycota</taxon>
        <taxon>Pezizomycotina</taxon>
        <taxon>Eurotiomycetes</taxon>
        <taxon>Chaetothyriomycetidae</taxon>
        <taxon>Chaetothyriales</taxon>
        <taxon>Herpotrichiellaceae</taxon>
        <taxon>Exophiala</taxon>
    </lineage>
</organism>
<keyword evidence="1" id="KW-0677">Repeat</keyword>
<dbReference type="PROSITE" id="PS50297">
    <property type="entry name" value="ANK_REP_REGION"/>
    <property type="match status" value="1"/>
</dbReference>
<evidence type="ECO:0000256" key="3">
    <source>
        <dbReference type="PROSITE-ProRule" id="PRU00023"/>
    </source>
</evidence>
<proteinExistence type="predicted"/>
<dbReference type="SUPFAM" id="SSF48403">
    <property type="entry name" value="Ankyrin repeat"/>
    <property type="match status" value="1"/>
</dbReference>
<dbReference type="Pfam" id="PF22939">
    <property type="entry name" value="WHD_GPIID"/>
    <property type="match status" value="1"/>
</dbReference>
<dbReference type="PROSITE" id="PS50088">
    <property type="entry name" value="ANK_REPEAT"/>
    <property type="match status" value="1"/>
</dbReference>
<feature type="domain" description="GPI inositol-deacylase winged helix" evidence="4">
    <location>
        <begin position="42"/>
        <end position="128"/>
    </location>
</feature>
<keyword evidence="2 3" id="KW-0040">ANK repeat</keyword>
<dbReference type="PANTHER" id="PTHR24198:SF165">
    <property type="entry name" value="ANKYRIN REPEAT-CONTAINING PROTEIN-RELATED"/>
    <property type="match status" value="1"/>
</dbReference>